<dbReference type="PANTHER" id="PTHR24404">
    <property type="entry name" value="ZINC FINGER PROTEIN"/>
    <property type="match status" value="1"/>
</dbReference>
<keyword evidence="6" id="KW-0238">DNA-binding</keyword>
<feature type="domain" description="C2H2-type" evidence="10">
    <location>
        <begin position="956"/>
        <end position="983"/>
    </location>
</feature>
<dbReference type="PROSITE" id="PS50157">
    <property type="entry name" value="ZINC_FINGER_C2H2_2"/>
    <property type="match status" value="3"/>
</dbReference>
<accession>A0A183A8G8</accession>
<dbReference type="GO" id="GO:0008270">
    <property type="term" value="F:zinc ion binding"/>
    <property type="evidence" value="ECO:0007669"/>
    <property type="project" value="UniProtKB-KW"/>
</dbReference>
<dbReference type="Gene3D" id="3.30.160.60">
    <property type="entry name" value="Classic Zinc Finger"/>
    <property type="match status" value="3"/>
</dbReference>
<gene>
    <name evidence="11" type="ORF">ECPE_LOCUS3253</name>
</gene>
<keyword evidence="2" id="KW-0479">Metal-binding</keyword>
<dbReference type="GO" id="GO:0005634">
    <property type="term" value="C:nucleus"/>
    <property type="evidence" value="ECO:0007669"/>
    <property type="project" value="UniProtKB-SubCell"/>
</dbReference>
<evidence type="ECO:0000256" key="3">
    <source>
        <dbReference type="ARBA" id="ARBA00022737"/>
    </source>
</evidence>
<dbReference type="OrthoDB" id="3437960at2759"/>
<evidence type="ECO:0000256" key="5">
    <source>
        <dbReference type="ARBA" id="ARBA00022833"/>
    </source>
</evidence>
<dbReference type="InterPro" id="IPR050589">
    <property type="entry name" value="Ikaros_C2H2-ZF"/>
</dbReference>
<proteinExistence type="predicted"/>
<reference evidence="13" key="1">
    <citation type="submission" date="2016-06" db="UniProtKB">
        <authorList>
            <consortium name="WormBaseParasite"/>
        </authorList>
    </citation>
    <scope>IDENTIFICATION</scope>
</reference>
<dbReference type="WBParaSite" id="ECPE_0000325601-mRNA-1">
    <property type="protein sequence ID" value="ECPE_0000325601-mRNA-1"/>
    <property type="gene ID" value="ECPE_0000325601"/>
</dbReference>
<dbReference type="SUPFAM" id="SSF57667">
    <property type="entry name" value="beta-beta-alpha zinc fingers"/>
    <property type="match status" value="2"/>
</dbReference>
<keyword evidence="5" id="KW-0862">Zinc</keyword>
<feature type="compositionally biased region" description="Polar residues" evidence="9">
    <location>
        <begin position="901"/>
        <end position="920"/>
    </location>
</feature>
<evidence type="ECO:0000259" key="10">
    <source>
        <dbReference type="PROSITE" id="PS50157"/>
    </source>
</evidence>
<dbReference type="InterPro" id="IPR036236">
    <property type="entry name" value="Znf_C2H2_sf"/>
</dbReference>
<dbReference type="PROSITE" id="PS00028">
    <property type="entry name" value="ZINC_FINGER_C2H2_1"/>
    <property type="match status" value="3"/>
</dbReference>
<dbReference type="GO" id="GO:0006357">
    <property type="term" value="P:regulation of transcription by RNA polymerase II"/>
    <property type="evidence" value="ECO:0007669"/>
    <property type="project" value="TreeGrafter"/>
</dbReference>
<dbReference type="GO" id="GO:0003700">
    <property type="term" value="F:DNA-binding transcription factor activity"/>
    <property type="evidence" value="ECO:0007669"/>
    <property type="project" value="TreeGrafter"/>
</dbReference>
<comment type="subcellular location">
    <subcellularLocation>
        <location evidence="1">Nucleus</location>
    </subcellularLocation>
</comment>
<evidence type="ECO:0000256" key="1">
    <source>
        <dbReference type="ARBA" id="ARBA00004123"/>
    </source>
</evidence>
<keyword evidence="7" id="KW-0539">Nucleus</keyword>
<reference evidence="11 12" key="2">
    <citation type="submission" date="2018-11" db="EMBL/GenBank/DDBJ databases">
        <authorList>
            <consortium name="Pathogen Informatics"/>
        </authorList>
    </citation>
    <scope>NUCLEOTIDE SEQUENCE [LARGE SCALE GENOMIC DNA]</scope>
    <source>
        <strain evidence="11 12">Egypt</strain>
    </source>
</reference>
<sequence length="1008" mass="106603">MTMNRSVLVVNHGALSLAPRGIEADVRGNAQDIYSDADHVSSLSLSPPASKPTTVIPGMQEIFTRFSSPPHPSPILAATLGGYNSQSECYVNEMATTRTTSSCVTTPQSLYSDPINSAEGQSNFENSFEASSSSAIDLVDFPSSLMPNALDDFESLGCDPHADHLADEARQAIEGIQPKDCPIQLDDDEMDIVPNELVQFVSESTRRIRCVATSGLSGGDSDLDEMDHDARIASLCLPILQPPSLISSHVSDGMRPPSLSPQSPADGPLVAGNSDDLTAIEFTRAYLSEPADSRSTLSEPKDFETYHSIDPMNEFKTNSDPDVPPCESRTPENQQTKPEDSVLSRVTTRVVSAPVLGQSTPLSSSTQPSVTSSILPPGAVQLIAQSTVPSSTPSTFTSPQSSISFLLTTDLNKTNGLSSSLPPTQTTNRNALSYLNLPLQILQALPNLRPGMSILLNVKNERPPGQFGAATSVALESQLSPVFTNSTATTRSDNTVFLLPGSQIPITGTSKIQTPQGVPTQHACHLNSNLGQSVLFMPSVPSSGVSSLLLPCGLNSVPGTNPGGTTNGASSALAAGTQFLLLRSPKPELKIPGLVQASNVSPVTSEMTFLLSTNSTPKVQTKPSLLLIPTAVPSSGPQQTCLFPTITSPLNFQPANPNLLDNSTISSWGYRPPDLQSLLGLNSGSACLQFGVGQPTANVQNTLLAAALNRSISNNLTASTLTFPITVLPTSPQTLLMSPSTSVLQPSSSLNTLLPSPLASSLMSIATQTASMVTTDSSVSSANLDPTSKFPIAAQPGYPSTSIPSNPAPSNTLSTPGTMITCVPAATNNTNPSSVFPPKKLIVLPSADNLLSSCSRSSVLSGSTPTVSVACQQAFKNSDSKVPLLSSYAHRPLSPCVLPSPTGTTSTKSASPVPQSSTTSHVNCRRRHQCPYCPKSCERKDNLQAHIRTHTGERPYPCRFCPKAFPQKDHLRAHIRTHTGEKPYRCPQCMKAFAQLGNLHRHVKTHKR</sequence>
<evidence type="ECO:0000256" key="2">
    <source>
        <dbReference type="ARBA" id="ARBA00022723"/>
    </source>
</evidence>
<dbReference type="Proteomes" id="UP000272942">
    <property type="component" value="Unassembled WGS sequence"/>
</dbReference>
<evidence type="ECO:0000256" key="8">
    <source>
        <dbReference type="PROSITE-ProRule" id="PRU00042"/>
    </source>
</evidence>
<dbReference type="EMBL" id="UZAN01040229">
    <property type="protein sequence ID" value="VDP68895.1"/>
    <property type="molecule type" value="Genomic_DNA"/>
</dbReference>
<evidence type="ECO:0000256" key="4">
    <source>
        <dbReference type="ARBA" id="ARBA00022771"/>
    </source>
</evidence>
<evidence type="ECO:0000256" key="7">
    <source>
        <dbReference type="ARBA" id="ARBA00023242"/>
    </source>
</evidence>
<dbReference type="AlphaFoldDB" id="A0A183A8G8"/>
<dbReference type="InterPro" id="IPR013087">
    <property type="entry name" value="Znf_C2H2_type"/>
</dbReference>
<feature type="domain" description="C2H2-type" evidence="10">
    <location>
        <begin position="928"/>
        <end position="955"/>
    </location>
</feature>
<dbReference type="SMART" id="SM00355">
    <property type="entry name" value="ZnF_C2H2"/>
    <property type="match status" value="3"/>
</dbReference>
<keyword evidence="3" id="KW-0677">Repeat</keyword>
<evidence type="ECO:0000313" key="12">
    <source>
        <dbReference type="Proteomes" id="UP000272942"/>
    </source>
</evidence>
<keyword evidence="4 8" id="KW-0863">Zinc-finger</keyword>
<dbReference type="Pfam" id="PF00096">
    <property type="entry name" value="zf-C2H2"/>
    <property type="match status" value="3"/>
</dbReference>
<evidence type="ECO:0000313" key="13">
    <source>
        <dbReference type="WBParaSite" id="ECPE_0000325601-mRNA-1"/>
    </source>
</evidence>
<evidence type="ECO:0000256" key="9">
    <source>
        <dbReference type="SAM" id="MobiDB-lite"/>
    </source>
</evidence>
<protein>
    <submittedName>
        <fullName evidence="13">Zinc finger protein</fullName>
    </submittedName>
</protein>
<feature type="region of interest" description="Disordered" evidence="9">
    <location>
        <begin position="247"/>
        <end position="273"/>
    </location>
</feature>
<organism evidence="13">
    <name type="scientific">Echinostoma caproni</name>
    <dbReference type="NCBI Taxonomy" id="27848"/>
    <lineage>
        <taxon>Eukaryota</taxon>
        <taxon>Metazoa</taxon>
        <taxon>Spiralia</taxon>
        <taxon>Lophotrochozoa</taxon>
        <taxon>Platyhelminthes</taxon>
        <taxon>Trematoda</taxon>
        <taxon>Digenea</taxon>
        <taxon>Plagiorchiida</taxon>
        <taxon>Echinostomata</taxon>
        <taxon>Echinostomatoidea</taxon>
        <taxon>Echinostomatidae</taxon>
        <taxon>Echinostoma</taxon>
    </lineage>
</organism>
<evidence type="ECO:0000256" key="6">
    <source>
        <dbReference type="ARBA" id="ARBA00023125"/>
    </source>
</evidence>
<dbReference type="PANTHER" id="PTHR24404:SF114">
    <property type="entry name" value="KLUMPFUSS, ISOFORM B-RELATED"/>
    <property type="match status" value="1"/>
</dbReference>
<feature type="domain" description="C2H2-type" evidence="10">
    <location>
        <begin position="984"/>
        <end position="1008"/>
    </location>
</feature>
<evidence type="ECO:0000313" key="11">
    <source>
        <dbReference type="EMBL" id="VDP68895.1"/>
    </source>
</evidence>
<feature type="region of interest" description="Disordered" evidence="9">
    <location>
        <begin position="306"/>
        <end position="345"/>
    </location>
</feature>
<name>A0A183A8G8_9TREM</name>
<dbReference type="FunFam" id="3.30.160.60:FF:000358">
    <property type="entry name" value="zinc finger protein 24"/>
    <property type="match status" value="1"/>
</dbReference>
<feature type="region of interest" description="Disordered" evidence="9">
    <location>
        <begin position="899"/>
        <end position="920"/>
    </location>
</feature>
<dbReference type="GO" id="GO:0000978">
    <property type="term" value="F:RNA polymerase II cis-regulatory region sequence-specific DNA binding"/>
    <property type="evidence" value="ECO:0007669"/>
    <property type="project" value="TreeGrafter"/>
</dbReference>
<keyword evidence="12" id="KW-1185">Reference proteome</keyword>
<dbReference type="FunFam" id="3.30.160.60:FF:002343">
    <property type="entry name" value="Zinc finger protein 33A"/>
    <property type="match status" value="1"/>
</dbReference>